<dbReference type="PANTHER" id="PTHR40588:SF1">
    <property type="entry name" value="MRNA INTERFERASE TOXIN YAFQ"/>
    <property type="match status" value="1"/>
</dbReference>
<dbReference type="RefSeq" id="WP_261920732.1">
    <property type="nucleotide sequence ID" value="NZ_CP022011.1"/>
</dbReference>
<dbReference type="Proteomes" id="UP000955338">
    <property type="component" value="Chromosome"/>
</dbReference>
<dbReference type="SUPFAM" id="SSF143011">
    <property type="entry name" value="RelE-like"/>
    <property type="match status" value="1"/>
</dbReference>
<dbReference type="PANTHER" id="PTHR40588">
    <property type="entry name" value="MRNA INTERFERASE TOXIN YAFQ"/>
    <property type="match status" value="1"/>
</dbReference>
<organism evidence="1 2">
    <name type="scientific">Mergibacter septicus</name>
    <dbReference type="NCBI Taxonomy" id="221402"/>
    <lineage>
        <taxon>Bacteria</taxon>
        <taxon>Pseudomonadati</taxon>
        <taxon>Pseudomonadota</taxon>
        <taxon>Gammaproteobacteria</taxon>
        <taxon>Pasteurellales</taxon>
        <taxon>Pasteurellaceae</taxon>
        <taxon>Mergibacter</taxon>
    </lineage>
</organism>
<dbReference type="Gene3D" id="3.30.2310.20">
    <property type="entry name" value="RelE-like"/>
    <property type="match status" value="1"/>
</dbReference>
<reference evidence="1" key="1">
    <citation type="submission" date="2017-06" db="EMBL/GenBank/DDBJ databases">
        <title>Genome sequencing of pathogenic and non-pathogenic strains within Bisgaard taxon 40.</title>
        <authorList>
            <person name="Ladner J.T."/>
            <person name="Lovett S.P."/>
            <person name="Koroleva G."/>
            <person name="Lorch J.M."/>
        </authorList>
    </citation>
    <scope>NUCLEOTIDE SEQUENCE</scope>
    <source>
        <strain evidence="1">27576-1-I1</strain>
    </source>
</reference>
<dbReference type="PIRSF" id="PIRSF006156">
    <property type="entry name" value="YafQ"/>
    <property type="match status" value="1"/>
</dbReference>
<dbReference type="AlphaFoldDB" id="A0A8D4J048"/>
<dbReference type="GO" id="GO:0004521">
    <property type="term" value="F:RNA endonuclease activity"/>
    <property type="evidence" value="ECO:0007669"/>
    <property type="project" value="TreeGrafter"/>
</dbReference>
<dbReference type="Pfam" id="PF15738">
    <property type="entry name" value="YafQ_toxin"/>
    <property type="match status" value="1"/>
</dbReference>
<accession>A0A8D4J048</accession>
<dbReference type="InterPro" id="IPR007712">
    <property type="entry name" value="RelE/ParE_toxin"/>
</dbReference>
<proteinExistence type="predicted"/>
<keyword evidence="2" id="KW-1185">Reference proteome</keyword>
<name>A0A8D4J048_9PAST</name>
<dbReference type="GO" id="GO:0006415">
    <property type="term" value="P:translational termination"/>
    <property type="evidence" value="ECO:0007669"/>
    <property type="project" value="TreeGrafter"/>
</dbReference>
<protein>
    <submittedName>
        <fullName evidence="1">Type II toxin-antitoxin system mRNA interferase toxin, RelE/StbE family</fullName>
    </submittedName>
</protein>
<dbReference type="NCBIfam" id="TIGR02385">
    <property type="entry name" value="RelE_StbE"/>
    <property type="match status" value="1"/>
</dbReference>
<evidence type="ECO:0000313" key="2">
    <source>
        <dbReference type="Proteomes" id="UP000955338"/>
    </source>
</evidence>
<dbReference type="GO" id="GO:0006402">
    <property type="term" value="P:mRNA catabolic process"/>
    <property type="evidence" value="ECO:0007669"/>
    <property type="project" value="TreeGrafter"/>
</dbReference>
<sequence>MKNESNKVQNYVLSKRFKKDITNLSKSHPEILISKRFTEVFNLLINGKPLPEIYKDHALSGNMQGIRDCHIYNDLILLYEIKEDVISFIRLGSHSELFD</sequence>
<dbReference type="EMBL" id="CP022011">
    <property type="protein sequence ID" value="QDJ14745.1"/>
    <property type="molecule type" value="Genomic_DNA"/>
</dbReference>
<evidence type="ECO:0000313" key="1">
    <source>
        <dbReference type="EMBL" id="QDJ14745.1"/>
    </source>
</evidence>
<gene>
    <name evidence="1" type="ORF">CEP48_04590</name>
</gene>
<dbReference type="InterPro" id="IPR035093">
    <property type="entry name" value="RelE/ParE_toxin_dom_sf"/>
</dbReference>
<dbReference type="InterPro" id="IPR004386">
    <property type="entry name" value="Toxin_YafQ-like"/>
</dbReference>